<name>A0A165FXL8_EXIGL</name>
<evidence type="ECO:0000313" key="1">
    <source>
        <dbReference type="EMBL" id="KZV89683.1"/>
    </source>
</evidence>
<protein>
    <recommendedName>
        <fullName evidence="3">F-box domain-containing protein</fullName>
    </recommendedName>
</protein>
<evidence type="ECO:0000313" key="2">
    <source>
        <dbReference type="Proteomes" id="UP000077266"/>
    </source>
</evidence>
<dbReference type="EMBL" id="KV426066">
    <property type="protein sequence ID" value="KZV89683.1"/>
    <property type="molecule type" value="Genomic_DNA"/>
</dbReference>
<dbReference type="AlphaFoldDB" id="A0A165FXL8"/>
<accession>A0A165FXL8</accession>
<evidence type="ECO:0008006" key="3">
    <source>
        <dbReference type="Google" id="ProtNLM"/>
    </source>
</evidence>
<proteinExistence type="predicted"/>
<keyword evidence="2" id="KW-1185">Reference proteome</keyword>
<sequence length="268" mass="30123">MRPRATFTDLPVELSEFIILLAVHSRALDDNRTCASLTRTSRAIHVLVQPSVADTVFVNSKNRARVCATTDTFTSTRRLVVDSDLAPEEQSLRSLVWSTPAFHSVEMFQGPLWMLHSLLDFCTPVYVVATAPGWFIDSISQAPKSGPSRITHLSGPYSTSFIHEYLPGWVWNFGSLTQLSHLVIGDGRDDIEPRTIMRMLPKLLALPTLEYLCVCVSRLWHNGMSELLAFAQARNETRLWASREADDCLGLSEDPPVIGERLLQRDRD</sequence>
<dbReference type="InParanoid" id="A0A165FXL8"/>
<organism evidence="1 2">
    <name type="scientific">Exidia glandulosa HHB12029</name>
    <dbReference type="NCBI Taxonomy" id="1314781"/>
    <lineage>
        <taxon>Eukaryota</taxon>
        <taxon>Fungi</taxon>
        <taxon>Dikarya</taxon>
        <taxon>Basidiomycota</taxon>
        <taxon>Agaricomycotina</taxon>
        <taxon>Agaricomycetes</taxon>
        <taxon>Auriculariales</taxon>
        <taxon>Exidiaceae</taxon>
        <taxon>Exidia</taxon>
    </lineage>
</organism>
<gene>
    <name evidence="1" type="ORF">EXIGLDRAFT_721112</name>
</gene>
<reference evidence="1 2" key="1">
    <citation type="journal article" date="2016" name="Mol. Biol. Evol.">
        <title>Comparative Genomics of Early-Diverging Mushroom-Forming Fungi Provides Insights into the Origins of Lignocellulose Decay Capabilities.</title>
        <authorList>
            <person name="Nagy L.G."/>
            <person name="Riley R."/>
            <person name="Tritt A."/>
            <person name="Adam C."/>
            <person name="Daum C."/>
            <person name="Floudas D."/>
            <person name="Sun H."/>
            <person name="Yadav J.S."/>
            <person name="Pangilinan J."/>
            <person name="Larsson K.H."/>
            <person name="Matsuura K."/>
            <person name="Barry K."/>
            <person name="Labutti K."/>
            <person name="Kuo R."/>
            <person name="Ohm R.A."/>
            <person name="Bhattacharya S.S."/>
            <person name="Shirouzu T."/>
            <person name="Yoshinaga Y."/>
            <person name="Martin F.M."/>
            <person name="Grigoriev I.V."/>
            <person name="Hibbett D.S."/>
        </authorList>
    </citation>
    <scope>NUCLEOTIDE SEQUENCE [LARGE SCALE GENOMIC DNA]</scope>
    <source>
        <strain evidence="1 2">HHB12029</strain>
    </source>
</reference>
<dbReference type="Proteomes" id="UP000077266">
    <property type="component" value="Unassembled WGS sequence"/>
</dbReference>